<evidence type="ECO:0000256" key="1">
    <source>
        <dbReference type="SAM" id="MobiDB-lite"/>
    </source>
</evidence>
<feature type="compositionally biased region" description="Polar residues" evidence="1">
    <location>
        <begin position="190"/>
        <end position="205"/>
    </location>
</feature>
<gene>
    <name evidence="2" type="ORF">BEMITA_LOCUS13737</name>
</gene>
<dbReference type="AlphaFoldDB" id="A0A9P0F7R3"/>
<organism evidence="2 3">
    <name type="scientific">Bemisia tabaci</name>
    <name type="common">Sweetpotato whitefly</name>
    <name type="synonym">Aleurodes tabaci</name>
    <dbReference type="NCBI Taxonomy" id="7038"/>
    <lineage>
        <taxon>Eukaryota</taxon>
        <taxon>Metazoa</taxon>
        <taxon>Ecdysozoa</taxon>
        <taxon>Arthropoda</taxon>
        <taxon>Hexapoda</taxon>
        <taxon>Insecta</taxon>
        <taxon>Pterygota</taxon>
        <taxon>Neoptera</taxon>
        <taxon>Paraneoptera</taxon>
        <taxon>Hemiptera</taxon>
        <taxon>Sternorrhyncha</taxon>
        <taxon>Aleyrodoidea</taxon>
        <taxon>Aleyrodidae</taxon>
        <taxon>Aleyrodinae</taxon>
        <taxon>Bemisia</taxon>
    </lineage>
</organism>
<feature type="region of interest" description="Disordered" evidence="1">
    <location>
        <begin position="190"/>
        <end position="214"/>
    </location>
</feature>
<keyword evidence="3" id="KW-1185">Reference proteome</keyword>
<reference evidence="2" key="1">
    <citation type="submission" date="2021-12" db="EMBL/GenBank/DDBJ databases">
        <authorList>
            <person name="King R."/>
        </authorList>
    </citation>
    <scope>NUCLEOTIDE SEQUENCE</scope>
</reference>
<sequence length="364" mass="41690">MADRPSADPVRVLSKATAGFCEPLPETNDPELFQEQFDDWQHRRRCHLERASALAFEERRRQERAATAADRRRRHQRKEREDERRRHRSNVVEERRVVNDTSRSRQPHHVRSRTLRCVWCFHEHISLSRPELLALAPADRLQLVESHDRCSNCLGTHRASRCQCSKKCRFCRERHHSILHHAFPTVESRSPATTLLTRQSTQDSSAPERRRPAQSVRFADPIASVVDDLEADIEVPVFQARLVYRRQRLSADWDKPSAIVTPDAVYEAQPALPPLLERFSAAFQAPATYLDLFPSGEYVPATADPPGIWKLGSFPGNTHTGNTRCTATYCLSPRRLFLANFARPPPEGAPRTTLACDQLTDRSL</sequence>
<feature type="region of interest" description="Disordered" evidence="1">
    <location>
        <begin position="58"/>
        <end position="89"/>
    </location>
</feature>
<protein>
    <submittedName>
        <fullName evidence="2">Uncharacterized protein</fullName>
    </submittedName>
</protein>
<dbReference type="Proteomes" id="UP001152759">
    <property type="component" value="Chromosome 9"/>
</dbReference>
<evidence type="ECO:0000313" key="2">
    <source>
        <dbReference type="EMBL" id="CAH0395567.1"/>
    </source>
</evidence>
<accession>A0A9P0F7R3</accession>
<dbReference type="EMBL" id="OU963870">
    <property type="protein sequence ID" value="CAH0395567.1"/>
    <property type="molecule type" value="Genomic_DNA"/>
</dbReference>
<feature type="compositionally biased region" description="Basic and acidic residues" evidence="1">
    <location>
        <begin position="78"/>
        <end position="89"/>
    </location>
</feature>
<name>A0A9P0F7R3_BEMTA</name>
<evidence type="ECO:0000313" key="3">
    <source>
        <dbReference type="Proteomes" id="UP001152759"/>
    </source>
</evidence>
<feature type="region of interest" description="Disordered" evidence="1">
    <location>
        <begin position="1"/>
        <end position="27"/>
    </location>
</feature>
<proteinExistence type="predicted"/>